<evidence type="ECO:0000256" key="2">
    <source>
        <dbReference type="SAM" id="SignalP"/>
    </source>
</evidence>
<feature type="compositionally biased region" description="Polar residues" evidence="1">
    <location>
        <begin position="1023"/>
        <end position="1039"/>
    </location>
</feature>
<feature type="compositionally biased region" description="Low complexity" evidence="1">
    <location>
        <begin position="865"/>
        <end position="899"/>
    </location>
</feature>
<feature type="chain" id="PRO_5034168538" evidence="2">
    <location>
        <begin position="22"/>
        <end position="1039"/>
    </location>
</feature>
<evidence type="ECO:0000313" key="3">
    <source>
        <dbReference type="EMBL" id="KAF5322615.1"/>
    </source>
</evidence>
<organism evidence="3 4">
    <name type="scientific">Psilocybe cf. subviscida</name>
    <dbReference type="NCBI Taxonomy" id="2480587"/>
    <lineage>
        <taxon>Eukaryota</taxon>
        <taxon>Fungi</taxon>
        <taxon>Dikarya</taxon>
        <taxon>Basidiomycota</taxon>
        <taxon>Agaricomycotina</taxon>
        <taxon>Agaricomycetes</taxon>
        <taxon>Agaricomycetidae</taxon>
        <taxon>Agaricales</taxon>
        <taxon>Agaricineae</taxon>
        <taxon>Strophariaceae</taxon>
        <taxon>Psilocybe</taxon>
    </lineage>
</organism>
<evidence type="ECO:0000313" key="4">
    <source>
        <dbReference type="Proteomes" id="UP000567179"/>
    </source>
</evidence>
<feature type="compositionally biased region" description="Acidic residues" evidence="1">
    <location>
        <begin position="1012"/>
        <end position="1021"/>
    </location>
</feature>
<reference evidence="3 4" key="1">
    <citation type="journal article" date="2020" name="ISME J.">
        <title>Uncovering the hidden diversity of litter-decomposition mechanisms in mushroom-forming fungi.</title>
        <authorList>
            <person name="Floudas D."/>
            <person name="Bentzer J."/>
            <person name="Ahren D."/>
            <person name="Johansson T."/>
            <person name="Persson P."/>
            <person name="Tunlid A."/>
        </authorList>
    </citation>
    <scope>NUCLEOTIDE SEQUENCE [LARGE SCALE GENOMIC DNA]</scope>
    <source>
        <strain evidence="3 4">CBS 101986</strain>
    </source>
</reference>
<dbReference type="Proteomes" id="UP000567179">
    <property type="component" value="Unassembled WGS sequence"/>
</dbReference>
<feature type="compositionally biased region" description="Low complexity" evidence="1">
    <location>
        <begin position="830"/>
        <end position="852"/>
    </location>
</feature>
<feature type="compositionally biased region" description="Polar residues" evidence="1">
    <location>
        <begin position="804"/>
        <end position="814"/>
    </location>
</feature>
<feature type="region of interest" description="Disordered" evidence="1">
    <location>
        <begin position="689"/>
        <end position="1039"/>
    </location>
</feature>
<protein>
    <submittedName>
        <fullName evidence="3">Uncharacterized protein</fullName>
    </submittedName>
</protein>
<dbReference type="AlphaFoldDB" id="A0A8H5F3M8"/>
<evidence type="ECO:0000256" key="1">
    <source>
        <dbReference type="SAM" id="MobiDB-lite"/>
    </source>
</evidence>
<accession>A0A8H5F3M8</accession>
<keyword evidence="4" id="KW-1185">Reference proteome</keyword>
<feature type="compositionally biased region" description="Low complexity" evidence="1">
    <location>
        <begin position="694"/>
        <end position="709"/>
    </location>
</feature>
<gene>
    <name evidence="3" type="ORF">D9619_001452</name>
</gene>
<proteinExistence type="predicted"/>
<feature type="compositionally biased region" description="Low complexity" evidence="1">
    <location>
        <begin position="730"/>
        <end position="750"/>
    </location>
</feature>
<sequence length="1039" mass="102690">MRGITFVLVPTLSLVNMGVNGASIGNILAQRGEGAKLGGRQYHTADFSNSDPAAHKGDVAHRAVLDALTQSAVLSSTDPGSSTATNGTPVQSVSPRVDVAQNEIIAASEDVQNIATVLPRELSLGAPSLTNTLAPNTISSGDGLTSLSGVDSLRRAEMADNNTAVCSKHKESMDARALEITKTSATDPIDISNVDGGLALRAQHARGAPAPIAGLPVVGPIIGAAVPRSVNARDLELLGILAGTEMFDSVIDNAVRDLTVTPTFNHKPILGEADLGPDTLPTASGIHTVGAEPISSLGGLGSHDVTFEPVDTANPDAGLPNIGFTNPSLIPSPAVPVVVSSGSSSSPAAGGFGIPVVGSDALPISGGPKVPVVGGSGGNSLPGVGESGFPVVGSNTGGSALPIPGEVPVVSIVGGSVVPVLGSITARPIPGPTHVPVVGSSGSNTLPFVGGSRVPVIGSITALPVPGASSVPDVGGLDSGSLPFVSGSVLPIIGSSTALPTPGESSVPIVGSLGSSSLPLVPGVPIVGSNTGSTGSTGSNVLSMLGQSKVPLVGSLSSSSGSSALPSPGKVPIVGDSTSSSLPILGVPTNTVGSSTGIIGSFAPLGIPIPFGAIRRQVDTDTAEGDVEAAKDVADEIMENTARGFVNSLNSRHLLGSRTVKRDASITLNALHPSLTALFNRQEDIVGVSDDSADGTTDSGDTTSTADASDSTDEAIGSTDAATVARRQTSDSTDSTVDSANGADSSSDLTDSGDDSDSADVTASAARRQTTDDSSTDAAGDSTDSADSGDSADSSDAGGASDSLDTATVSVTRRQTTDESADVSNSTTEDATGSADSGDASDSSDVDASTSVTRRQTAPESVNPSDSSDASGDSADAADSGDVSGSDSSDATTVAAARRQTTDDSTDASNSGDAAGDSTTDSADGSGSFDTSGDSSDASGSTDAAVKRRQDAIDDGSSTSGDASTGDGDDTSSATSAGGSEEAVTRRRALGLQFTPPKNRMIMRKVRRQDNIDIDDTDVDASSEATDVSATVDSLDNLD</sequence>
<feature type="signal peptide" evidence="2">
    <location>
        <begin position="1"/>
        <end position="21"/>
    </location>
</feature>
<comment type="caution">
    <text evidence="3">The sequence shown here is derived from an EMBL/GenBank/DDBJ whole genome shotgun (WGS) entry which is preliminary data.</text>
</comment>
<feature type="compositionally biased region" description="Polar residues" evidence="1">
    <location>
        <begin position="853"/>
        <end position="864"/>
    </location>
</feature>
<feature type="compositionally biased region" description="Low complexity" evidence="1">
    <location>
        <begin position="955"/>
        <end position="980"/>
    </location>
</feature>
<feature type="compositionally biased region" description="Low complexity" evidence="1">
    <location>
        <begin position="759"/>
        <end position="803"/>
    </location>
</feature>
<feature type="compositionally biased region" description="Low complexity" evidence="1">
    <location>
        <begin position="911"/>
        <end position="944"/>
    </location>
</feature>
<keyword evidence="2" id="KW-0732">Signal</keyword>
<dbReference type="OrthoDB" id="3070793at2759"/>
<dbReference type="EMBL" id="JAACJJ010000028">
    <property type="protein sequence ID" value="KAF5322615.1"/>
    <property type="molecule type" value="Genomic_DNA"/>
</dbReference>
<name>A0A8H5F3M8_9AGAR</name>